<gene>
    <name evidence="2" type="ORF">ACFSKP_06810</name>
</gene>
<evidence type="ECO:0000313" key="2">
    <source>
        <dbReference type="EMBL" id="MFD2245959.1"/>
    </source>
</evidence>
<keyword evidence="1" id="KW-0472">Membrane</keyword>
<feature type="transmembrane region" description="Helical" evidence="1">
    <location>
        <begin position="57"/>
        <end position="74"/>
    </location>
</feature>
<name>A0ABW5CVV6_9BACT</name>
<dbReference type="EMBL" id="JBHUIM010000001">
    <property type="protein sequence ID" value="MFD2245959.1"/>
    <property type="molecule type" value="Genomic_DNA"/>
</dbReference>
<reference evidence="3" key="1">
    <citation type="journal article" date="2019" name="Int. J. Syst. Evol. Microbiol.">
        <title>The Global Catalogue of Microorganisms (GCM) 10K type strain sequencing project: providing services to taxonomists for standard genome sequencing and annotation.</title>
        <authorList>
            <consortium name="The Broad Institute Genomics Platform"/>
            <consortium name="The Broad Institute Genome Sequencing Center for Infectious Disease"/>
            <person name="Wu L."/>
            <person name="Ma J."/>
        </authorList>
    </citation>
    <scope>NUCLEOTIDE SEQUENCE [LARGE SCALE GENOMIC DNA]</scope>
    <source>
        <strain evidence="3">CGMCC 4.1782</strain>
    </source>
</reference>
<keyword evidence="3" id="KW-1185">Reference proteome</keyword>
<organism evidence="2 3">
    <name type="scientific">Pontibacter ruber</name>
    <dbReference type="NCBI Taxonomy" id="1343895"/>
    <lineage>
        <taxon>Bacteria</taxon>
        <taxon>Pseudomonadati</taxon>
        <taxon>Bacteroidota</taxon>
        <taxon>Cytophagia</taxon>
        <taxon>Cytophagales</taxon>
        <taxon>Hymenobacteraceae</taxon>
        <taxon>Pontibacter</taxon>
    </lineage>
</organism>
<comment type="caution">
    <text evidence="2">The sequence shown here is derived from an EMBL/GenBank/DDBJ whole genome shotgun (WGS) entry which is preliminary data.</text>
</comment>
<dbReference type="RefSeq" id="WP_250427612.1">
    <property type="nucleotide sequence ID" value="NZ_JALPRR010000001.1"/>
</dbReference>
<protein>
    <submittedName>
        <fullName evidence="2">Uncharacterized protein</fullName>
    </submittedName>
</protein>
<sequence>MITFSSGISDSTSMVSFGTVILVFHLLSMIFIFMGMRFAAKTMKSVELGREAKFSDYAGEFFLMWFSIIGYWVLQPRLNRLSAE</sequence>
<keyword evidence="1" id="KW-0812">Transmembrane</keyword>
<evidence type="ECO:0000313" key="3">
    <source>
        <dbReference type="Proteomes" id="UP001597374"/>
    </source>
</evidence>
<keyword evidence="1" id="KW-1133">Transmembrane helix</keyword>
<proteinExistence type="predicted"/>
<feature type="transmembrane region" description="Helical" evidence="1">
    <location>
        <begin position="14"/>
        <end position="36"/>
    </location>
</feature>
<evidence type="ECO:0000256" key="1">
    <source>
        <dbReference type="SAM" id="Phobius"/>
    </source>
</evidence>
<dbReference type="Proteomes" id="UP001597374">
    <property type="component" value="Unassembled WGS sequence"/>
</dbReference>
<accession>A0ABW5CVV6</accession>